<sequence length="446" mass="47652">MLALSGVLPLALCSLAAAIDLNIDSQDSIESAAKALASNVVSFYDESVKEHLTPGLFPDPYYWWESGLAFNTLIDYYRLTNDSAYNSRISEALQHQLGNFDAFMPPNQTISLANDDQSSWGLASLSAHEAQLPAPASGSWLEFAKNVFDTQVMRWDTKSCNGGLKWQIFSFNDGYNYKNAASNGRFFLLAARLADQSGNATYAEWADKIFNWSTEIGLVTADHHVFDGTDDMQNCSSVNHLQWTSNHAEYTEGAALMYKVSNASQNWTNIVTGFVNASSIFQGEDEALIEVACENNGKCDIDQRAYKGIATRSFARAARAAPIVADSIHNMLDASAKGAAQNCETTGNITACRLSWSSSSKGTSEQKVAGDGNLGEVLNALSAVQALLWRTVETSNATSGSTTPNGTTGGSPSGTSGGVQPTGAGSTLMVSFTFVLAVAFAAALNC</sequence>
<evidence type="ECO:0000313" key="2">
    <source>
        <dbReference type="Proteomes" id="UP001153331"/>
    </source>
</evidence>
<comment type="caution">
    <text evidence="1">The sequence shown here is derived from an EMBL/GenBank/DDBJ whole genome shotgun (WGS) entry which is preliminary data.</text>
</comment>
<evidence type="ECO:0000313" key="1">
    <source>
        <dbReference type="EMBL" id="KAJ8117029.1"/>
    </source>
</evidence>
<reference evidence="1" key="1">
    <citation type="submission" date="2022-11" db="EMBL/GenBank/DDBJ databases">
        <title>Genome Sequence of Boeremia exigua.</title>
        <authorList>
            <person name="Buettner E."/>
        </authorList>
    </citation>
    <scope>NUCLEOTIDE SEQUENCE</scope>
    <source>
        <strain evidence="1">CU02</strain>
    </source>
</reference>
<gene>
    <name evidence="1" type="ORF">OPT61_g1677</name>
</gene>
<protein>
    <submittedName>
        <fullName evidence="1">Uncharacterized protein</fullName>
    </submittedName>
</protein>
<name>A0ACC2IPG3_9PLEO</name>
<dbReference type="EMBL" id="JAPHNI010000069">
    <property type="protein sequence ID" value="KAJ8117029.1"/>
    <property type="molecule type" value="Genomic_DNA"/>
</dbReference>
<accession>A0ACC2IPG3</accession>
<dbReference type="Proteomes" id="UP001153331">
    <property type="component" value="Unassembled WGS sequence"/>
</dbReference>
<organism evidence="1 2">
    <name type="scientific">Boeremia exigua</name>
    <dbReference type="NCBI Taxonomy" id="749465"/>
    <lineage>
        <taxon>Eukaryota</taxon>
        <taxon>Fungi</taxon>
        <taxon>Dikarya</taxon>
        <taxon>Ascomycota</taxon>
        <taxon>Pezizomycotina</taxon>
        <taxon>Dothideomycetes</taxon>
        <taxon>Pleosporomycetidae</taxon>
        <taxon>Pleosporales</taxon>
        <taxon>Pleosporineae</taxon>
        <taxon>Didymellaceae</taxon>
        <taxon>Boeremia</taxon>
    </lineage>
</organism>
<proteinExistence type="predicted"/>
<keyword evidence="2" id="KW-1185">Reference proteome</keyword>